<sequence>MPLNHTGTCAISGTALLIQIYMSKSSALVDSSGRSSHHVTPVTSKWFGRIVSSPNRPFQALKTAICPEVSRNKLVANLA</sequence>
<proteinExistence type="predicted"/>
<organism evidence="1 2">
    <name type="scientific">Ancylostoma ceylanicum</name>
    <dbReference type="NCBI Taxonomy" id="53326"/>
    <lineage>
        <taxon>Eukaryota</taxon>
        <taxon>Metazoa</taxon>
        <taxon>Ecdysozoa</taxon>
        <taxon>Nematoda</taxon>
        <taxon>Chromadorea</taxon>
        <taxon>Rhabditida</taxon>
        <taxon>Rhabditina</taxon>
        <taxon>Rhabditomorpha</taxon>
        <taxon>Strongyloidea</taxon>
        <taxon>Ancylostomatidae</taxon>
        <taxon>Ancylostomatinae</taxon>
        <taxon>Ancylostoma</taxon>
    </lineage>
</organism>
<protein>
    <submittedName>
        <fullName evidence="1">Uncharacterized protein</fullName>
    </submittedName>
</protein>
<evidence type="ECO:0000313" key="1">
    <source>
        <dbReference type="EMBL" id="EYC18019.1"/>
    </source>
</evidence>
<dbReference type="Proteomes" id="UP000024635">
    <property type="component" value="Unassembled WGS sequence"/>
</dbReference>
<dbReference type="AlphaFoldDB" id="A0A016URI6"/>
<dbReference type="EMBL" id="JARK01001365">
    <property type="protein sequence ID" value="EYC18019.1"/>
    <property type="molecule type" value="Genomic_DNA"/>
</dbReference>
<evidence type="ECO:0000313" key="2">
    <source>
        <dbReference type="Proteomes" id="UP000024635"/>
    </source>
</evidence>
<name>A0A016URI6_9BILA</name>
<reference evidence="2" key="1">
    <citation type="journal article" date="2015" name="Nat. Genet.">
        <title>The genome and transcriptome of the zoonotic hookworm Ancylostoma ceylanicum identify infection-specific gene families.</title>
        <authorList>
            <person name="Schwarz E.M."/>
            <person name="Hu Y."/>
            <person name="Antoshechkin I."/>
            <person name="Miller M.M."/>
            <person name="Sternberg P.W."/>
            <person name="Aroian R.V."/>
        </authorList>
    </citation>
    <scope>NUCLEOTIDE SEQUENCE</scope>
    <source>
        <strain evidence="2">HY135</strain>
    </source>
</reference>
<accession>A0A016URI6</accession>
<gene>
    <name evidence="1" type="primary">Acey_s0029.g2013</name>
    <name evidence="1" type="ORF">Y032_0029g2013</name>
</gene>
<comment type="caution">
    <text evidence="1">The sequence shown here is derived from an EMBL/GenBank/DDBJ whole genome shotgun (WGS) entry which is preliminary data.</text>
</comment>
<keyword evidence="2" id="KW-1185">Reference proteome</keyword>